<keyword evidence="3 6" id="KW-0812">Transmembrane</keyword>
<evidence type="ECO:0000313" key="8">
    <source>
        <dbReference type="EMBL" id="BED92391.1"/>
    </source>
</evidence>
<dbReference type="GO" id="GO:0005886">
    <property type="term" value="C:plasma membrane"/>
    <property type="evidence" value="ECO:0007669"/>
    <property type="project" value="UniProtKB-SubCell"/>
</dbReference>
<evidence type="ECO:0000256" key="3">
    <source>
        <dbReference type="ARBA" id="ARBA00022692"/>
    </source>
</evidence>
<dbReference type="KEGG" id="ptrh:RsTaC01_0095"/>
<feature type="transmembrane region" description="Helical" evidence="6">
    <location>
        <begin position="677"/>
        <end position="702"/>
    </location>
</feature>
<dbReference type="Gene3D" id="1.20.1250.20">
    <property type="entry name" value="MFS general substrate transporter like domains"/>
    <property type="match status" value="1"/>
</dbReference>
<evidence type="ECO:0000256" key="1">
    <source>
        <dbReference type="ARBA" id="ARBA00004651"/>
    </source>
</evidence>
<sequence length="979" mass="110962">MSSFKKLLFAFGVLLTIVFFWTYREDYLLLEIPGTFEITSPEYVTLDNKGNTYIVDSSRERILRINKDDEVDLVLKSSDKRFSQVLDLSIDDEGNIYVLNNASDALGIYLSFESIQKYSPSGKLMEEAYTIERENKSVIRLISQIITNPDDTVSYIILKDNSFIVHNLSSSKEEVYEFQNAKEILMHFDIDKENKILVLTRKGELYRAENKNNFDLIYKSGDSQKGEDGVVPWGISVGEDGNIYITDLGNRRIGILKDKKIETVYTDEGELQDKKIYYSISAKNNNIAAVSESDIILNGESIIKNNNYKLSTGIVIMRILIWIDVFLLAIGIIIFFIWLFKFLLSQKSFVINLSVIVMSGVIIITVIFGLIVVPNISSHSTNETLNRIISVSQLTSKLLPKDAISNLDSIDDYQNNDYTSLDKLIKNIFSSNESYDNMYCVIYKVLNGSISEVYSTINYLGDSIIVNFPHEWKYEGSLEQEILETGETKSISYDGWADGDCLFSLGPIYGENGEHLGLIEIGIDLTTLQKNNTKLLVNIFINITAMSVSLIMIAVEIIEFINLRAKYRSKIQEKKKKPHIPLEITRMAVFLVFFASNISSGFLTLYAKEVIEKSGDLFGLSSELLMALPLSIYTLFMAVMSIFGTRFCKKIGILKSVFSGAILFVIGYLIQFSIHDILALIIGNALCGFSAGLFLMIVNLILDNGEDEEEVERGWVSYTVSLTSGTNSGIVFGSFFLNWLPKQMVIGFSVIVAFLLAVFAICYISKMEISEAVKQEISEKPKISTFRFVFSPKIFITLGILILPMVSCSYYLYYLFPVVGFDMGISENNIGYSFLLNSLVILLFGTFFTNFFYKKLPRYVSLCLWITTYVLSFAIFIIFQNVTSLLISLVLLGFADAFGINMYYAYYDEQPQIEQYGYKHSEKARKIVENFGEIVGPMLFGYVLNIGIFQGLKFIIFILIIFVLIFLISNIFTNNKKTI</sequence>
<protein>
    <submittedName>
        <fullName evidence="8">MFS transporter</fullName>
    </submittedName>
</protein>
<dbReference type="Gene3D" id="2.120.10.30">
    <property type="entry name" value="TolB, C-terminal domain"/>
    <property type="match status" value="1"/>
</dbReference>
<evidence type="ECO:0000256" key="5">
    <source>
        <dbReference type="ARBA" id="ARBA00023136"/>
    </source>
</evidence>
<feature type="transmembrane region" description="Helical" evidence="6">
    <location>
        <begin position="859"/>
        <end position="879"/>
    </location>
</feature>
<dbReference type="Proteomes" id="UP001335720">
    <property type="component" value="Chromosome"/>
</dbReference>
<proteinExistence type="predicted"/>
<feature type="transmembrane region" description="Helical" evidence="6">
    <location>
        <begin position="743"/>
        <end position="764"/>
    </location>
</feature>
<dbReference type="PROSITE" id="PS50850">
    <property type="entry name" value="MFS"/>
    <property type="match status" value="1"/>
</dbReference>
<feature type="transmembrane region" description="Helical" evidence="6">
    <location>
        <begin position="584"/>
        <end position="606"/>
    </location>
</feature>
<organism evidence="8">
    <name type="scientific">Candidatus Paraimprobicoccus trichonymphae</name>
    <dbReference type="NCBI Taxonomy" id="3033793"/>
    <lineage>
        <taxon>Bacteria</taxon>
        <taxon>Bacillati</taxon>
        <taxon>Bacillota</taxon>
        <taxon>Clostridia</taxon>
        <taxon>Candidatus Paraimprobicoccus</taxon>
    </lineage>
</organism>
<keyword evidence="4 6" id="KW-1133">Transmembrane helix</keyword>
<dbReference type="InterPro" id="IPR050930">
    <property type="entry name" value="MFS_Vesicular_Transporter"/>
</dbReference>
<feature type="transmembrane region" description="Helical" evidence="6">
    <location>
        <begin position="785"/>
        <end position="812"/>
    </location>
</feature>
<keyword evidence="5 6" id="KW-0472">Membrane</keyword>
<dbReference type="PANTHER" id="PTHR23506">
    <property type="entry name" value="GH10249P"/>
    <property type="match status" value="1"/>
</dbReference>
<feature type="domain" description="Major facilitator superfamily (MFS) profile" evidence="7">
    <location>
        <begin position="585"/>
        <end position="976"/>
    </location>
</feature>
<keyword evidence="2" id="KW-0813">Transport</keyword>
<dbReference type="InterPro" id="IPR020846">
    <property type="entry name" value="MFS_dom"/>
</dbReference>
<dbReference type="PANTHER" id="PTHR23506:SF23">
    <property type="entry name" value="GH10249P"/>
    <property type="match status" value="1"/>
</dbReference>
<dbReference type="EMBL" id="AP027925">
    <property type="protein sequence ID" value="BED92391.1"/>
    <property type="molecule type" value="Genomic_DNA"/>
</dbReference>
<dbReference type="AlphaFoldDB" id="A0AA48HZ38"/>
<evidence type="ECO:0000256" key="2">
    <source>
        <dbReference type="ARBA" id="ARBA00022448"/>
    </source>
</evidence>
<evidence type="ECO:0000256" key="6">
    <source>
        <dbReference type="SAM" id="Phobius"/>
    </source>
</evidence>
<gene>
    <name evidence="8" type="ORF">RsTaC01_0095</name>
</gene>
<feature type="transmembrane region" description="Helical" evidence="6">
    <location>
        <begin position="954"/>
        <end position="973"/>
    </location>
</feature>
<feature type="transmembrane region" description="Helical" evidence="6">
    <location>
        <begin position="539"/>
        <end position="563"/>
    </location>
</feature>
<feature type="transmembrane region" description="Helical" evidence="6">
    <location>
        <begin position="832"/>
        <end position="852"/>
    </location>
</feature>
<feature type="transmembrane region" description="Helical" evidence="6">
    <location>
        <begin position="927"/>
        <end position="948"/>
    </location>
</feature>
<accession>A0AA48HZ38</accession>
<dbReference type="SUPFAM" id="SSF103473">
    <property type="entry name" value="MFS general substrate transporter"/>
    <property type="match status" value="1"/>
</dbReference>
<feature type="transmembrane region" description="Helical" evidence="6">
    <location>
        <begin position="885"/>
        <end position="906"/>
    </location>
</feature>
<evidence type="ECO:0000259" key="7">
    <source>
        <dbReference type="PROSITE" id="PS50850"/>
    </source>
</evidence>
<dbReference type="InterPro" id="IPR011042">
    <property type="entry name" value="6-blade_b-propeller_TolB-like"/>
</dbReference>
<evidence type="ECO:0000256" key="4">
    <source>
        <dbReference type="ARBA" id="ARBA00022989"/>
    </source>
</evidence>
<dbReference type="GO" id="GO:0022857">
    <property type="term" value="F:transmembrane transporter activity"/>
    <property type="evidence" value="ECO:0007669"/>
    <property type="project" value="InterPro"/>
</dbReference>
<feature type="transmembrane region" description="Helical" evidence="6">
    <location>
        <begin position="349"/>
        <end position="373"/>
    </location>
</feature>
<dbReference type="InterPro" id="IPR036259">
    <property type="entry name" value="MFS_trans_sf"/>
</dbReference>
<dbReference type="InterPro" id="IPR011701">
    <property type="entry name" value="MFS"/>
</dbReference>
<feature type="transmembrane region" description="Helical" evidence="6">
    <location>
        <begin position="714"/>
        <end position="737"/>
    </location>
</feature>
<dbReference type="Pfam" id="PF07690">
    <property type="entry name" value="MFS_1"/>
    <property type="match status" value="1"/>
</dbReference>
<feature type="transmembrane region" description="Helical" evidence="6">
    <location>
        <begin position="319"/>
        <end position="340"/>
    </location>
</feature>
<comment type="subcellular location">
    <subcellularLocation>
        <location evidence="1">Cell membrane</location>
        <topology evidence="1">Multi-pass membrane protein</topology>
    </subcellularLocation>
</comment>
<dbReference type="SUPFAM" id="SSF101898">
    <property type="entry name" value="NHL repeat"/>
    <property type="match status" value="1"/>
</dbReference>
<feature type="transmembrane region" description="Helical" evidence="6">
    <location>
        <begin position="652"/>
        <end position="671"/>
    </location>
</feature>
<feature type="transmembrane region" description="Helical" evidence="6">
    <location>
        <begin position="626"/>
        <end position="645"/>
    </location>
</feature>
<name>A0AA48HZ38_9FIRM</name>
<reference evidence="8" key="1">
    <citation type="journal article" date="2023" name="ISME J.">
        <title>Emergence of putative energy parasites within Clostridia revealed by genome analysis of a novel endosymbiotic clade.</title>
        <authorList>
            <person name="Takahashi K."/>
            <person name="Kuwahara H."/>
            <person name="Horikawa Y."/>
            <person name="Izawa K."/>
            <person name="Kato D."/>
            <person name="Inagaki T."/>
            <person name="Yuki M."/>
            <person name="Ohkuma M."/>
            <person name="Hongoh Y."/>
        </authorList>
    </citation>
    <scope>NUCLEOTIDE SEQUENCE</scope>
    <source>
        <strain evidence="8">RsTa-C01</strain>
    </source>
</reference>